<dbReference type="NCBIfam" id="TIGR03696">
    <property type="entry name" value="Rhs_assc_core"/>
    <property type="match status" value="1"/>
</dbReference>
<dbReference type="InterPro" id="IPR045619">
    <property type="entry name" value="DUF6443"/>
</dbReference>
<dbReference type="OrthoDB" id="2972467at2"/>
<dbReference type="InterPro" id="IPR018247">
    <property type="entry name" value="EF_Hand_1_Ca_BS"/>
</dbReference>
<name>A0A023BT33_9FLAO</name>
<comment type="caution">
    <text evidence="2">The sequence shown here is derived from an EMBL/GenBank/DDBJ whole genome shotgun (WGS) entry which is preliminary data.</text>
</comment>
<dbReference type="EMBL" id="AQRA01000006">
    <property type="protein sequence ID" value="EZH73166.1"/>
    <property type="molecule type" value="Genomic_DNA"/>
</dbReference>
<proteinExistence type="predicted"/>
<evidence type="ECO:0000313" key="3">
    <source>
        <dbReference type="Proteomes" id="UP000023541"/>
    </source>
</evidence>
<protein>
    <recommendedName>
        <fullName evidence="1">DUF6443 domain-containing protein</fullName>
    </recommendedName>
</protein>
<dbReference type="PANTHER" id="PTHR32305:SF15">
    <property type="entry name" value="PROTEIN RHSA-RELATED"/>
    <property type="match status" value="1"/>
</dbReference>
<gene>
    <name evidence="2" type="ORF">ATO12_19360</name>
</gene>
<dbReference type="RefSeq" id="WP_034242942.1">
    <property type="nucleotide sequence ID" value="NZ_AQRA01000006.1"/>
</dbReference>
<dbReference type="InterPro" id="IPR022385">
    <property type="entry name" value="Rhs_assc_core"/>
</dbReference>
<reference evidence="2 3" key="1">
    <citation type="submission" date="2014-04" db="EMBL/GenBank/DDBJ databases">
        <title>Aquimarina sp. 22II-S11-z7 Genome Sequencing.</title>
        <authorList>
            <person name="Lai Q."/>
        </authorList>
    </citation>
    <scope>NUCLEOTIDE SEQUENCE [LARGE SCALE GENOMIC DNA]</scope>
    <source>
        <strain evidence="2 3">22II-S11-z7</strain>
    </source>
</reference>
<dbReference type="Pfam" id="PF20041">
    <property type="entry name" value="DUF6443"/>
    <property type="match status" value="1"/>
</dbReference>
<sequence>MKKHIIYIILLLLGWNLQAQVVLSDKNYIHTTVPQVGMTIAELENVNCANINDIDKAIESVTYFDGLGRPIQERAIKASPDGKDIVTHIEYDAYGRQAKQYLPFEADNTIGSYKEINVNTDINQYYKDTYASDFPGITDLNQINAYSESLFDGSPLNRVIKVGAPGTAWKANPSSDADHAIKTDWYTNTANEVVYHKVVFANPSDTEKPSLVQDGYYGANQLYITITQDENWTPADGNNHTTKEYKDKQGRVVLKRTYNAGAAHDTYYVYDRFGKLTYVISPKVNVADGVSESELSELCYQYHYDYRNRLIEKKVPGKDWEYIVYNKLDQPIMTQDASLRKEMTGKAWNQWLFTKYDAFGRVLYTGTVINGANRKVIQNNVNNATTPQYESKLTSPIAIGGTTVYYSKDAYPTSIYKVFTINYYDDYNFDLAGLTNPGTAYGKTISDQTKTLPTGSKVRVLETNDWITTVTRYDNKSRPIYVASKNEYLNTTDIVESKLDFVGKVEETKTTHTKGSNAAIVTIDTFTYDHMGRPLTQTQKINNQAVETIVENRYDKLGKLESKKTGGGLQEVNYTYNVRGWLTKINDPNANLGNKLFAFKINYNNPQHGATPLFNGNISETTWKTANDNVKRHYKYSYDALNRITGADYNNQNNSEQNWFKLSGITYDKNGNIGSLKRYKKGGANQSVVLDHLAYTYNEGNKLLTVEEQIDGAGGFEDGTNTGNDYSYDKSGNMTIDNNKNITGIIYNHLNLPTRVNVDGGAKYISYIYDAAGTKLKKVAKEGSSLIAEYAGNYVYKNGALEFFNHSEGIVEHEADGYKYVYQYRDHLDNIRLSYKDANKDGAISQDEIIQEKHYYPFGLQHEGYNGTLRGRNHNYGFGNKEEQNELSLGWIDITARNYDPALGRWMNLDPLAEKMRRFSPYTYAFDNPIFFIDPDGMEPCPNGDCDTKINPFPQPVSHLEPFMASKETLNLIEEGKQLLSEAFSFNASAKGKLGVGGNVKVGPVNVAAEANAISITGKIDKDKVETKTKIVDVKGSITVGPKDSDSNITAYGTFNVANINLSVDENLNTDGSIENGGFDGDVITGSGNEVKLSTKDFLNIGIGGKIGPLKVSGSANLYNLAKGLGKTILGGANYLKDYAVNVFK</sequence>
<dbReference type="InterPro" id="IPR050708">
    <property type="entry name" value="T6SS_VgrG/RHS"/>
</dbReference>
<accession>A0A023BT33</accession>
<dbReference type="PANTHER" id="PTHR32305">
    <property type="match status" value="1"/>
</dbReference>
<organism evidence="2 3">
    <name type="scientific">Aquimarina atlantica</name>
    <dbReference type="NCBI Taxonomy" id="1317122"/>
    <lineage>
        <taxon>Bacteria</taxon>
        <taxon>Pseudomonadati</taxon>
        <taxon>Bacteroidota</taxon>
        <taxon>Flavobacteriia</taxon>
        <taxon>Flavobacteriales</taxon>
        <taxon>Flavobacteriaceae</taxon>
        <taxon>Aquimarina</taxon>
    </lineage>
</organism>
<feature type="domain" description="DUF6443" evidence="1">
    <location>
        <begin position="48"/>
        <end position="181"/>
    </location>
</feature>
<keyword evidence="3" id="KW-1185">Reference proteome</keyword>
<evidence type="ECO:0000259" key="1">
    <source>
        <dbReference type="Pfam" id="PF20041"/>
    </source>
</evidence>
<dbReference type="AlphaFoldDB" id="A0A023BT33"/>
<dbReference type="Proteomes" id="UP000023541">
    <property type="component" value="Unassembled WGS sequence"/>
</dbReference>
<dbReference type="eggNOG" id="COG3209">
    <property type="taxonomic scope" value="Bacteria"/>
</dbReference>
<evidence type="ECO:0000313" key="2">
    <source>
        <dbReference type="EMBL" id="EZH73166.1"/>
    </source>
</evidence>
<dbReference type="PROSITE" id="PS00018">
    <property type="entry name" value="EF_HAND_1"/>
    <property type="match status" value="1"/>
</dbReference>
<dbReference type="Gene3D" id="2.180.10.10">
    <property type="entry name" value="RHS repeat-associated core"/>
    <property type="match status" value="1"/>
</dbReference>
<dbReference type="STRING" id="1317122.ATO12_19360"/>